<name>A0A1H1MYF3_9ACTN</name>
<reference evidence="2 3" key="1">
    <citation type="submission" date="2016-10" db="EMBL/GenBank/DDBJ databases">
        <authorList>
            <person name="de Groot N.N."/>
        </authorList>
    </citation>
    <scope>NUCLEOTIDE SEQUENCE [LARGE SCALE GENOMIC DNA]</scope>
    <source>
        <strain evidence="2 3">DSM 22024</strain>
    </source>
</reference>
<dbReference type="Proteomes" id="UP000198983">
    <property type="component" value="Chromosome I"/>
</dbReference>
<sequence>MWAGCGPDSFGGLEFRLVPRFRLALALVASCAVALAGCGSSDDDSAGAQHGKPPAKVAETRAAKPTKTSTPTPTPTAEPKTAEELKGSIGKIVLTDKEIGHDVQIQNQDDSLSTPTNDICGRKWAGDRKRLARNQDFFWKSASSPSLVVSGEAVAYEPGTGSKALAEIERAVADCDGWKHDQGQIRDVTVVDPPSGAVKGAFAWRGVDARDGRTYSYLAVYQAEGDLLSAVYVWADSRSEARDIAGQVVPKIADRLQNATN</sequence>
<proteinExistence type="predicted"/>
<protein>
    <recommendedName>
        <fullName evidence="4">PknH-like extracellular domain-containing protein</fullName>
    </recommendedName>
</protein>
<dbReference type="AlphaFoldDB" id="A0A1H1MYF3"/>
<keyword evidence="3" id="KW-1185">Reference proteome</keyword>
<evidence type="ECO:0000313" key="2">
    <source>
        <dbReference type="EMBL" id="SDR91628.1"/>
    </source>
</evidence>
<feature type="compositionally biased region" description="Low complexity" evidence="1">
    <location>
        <begin position="63"/>
        <end position="79"/>
    </location>
</feature>
<organism evidence="2 3">
    <name type="scientific">Actinopolymorpha singaporensis</name>
    <dbReference type="NCBI Taxonomy" id="117157"/>
    <lineage>
        <taxon>Bacteria</taxon>
        <taxon>Bacillati</taxon>
        <taxon>Actinomycetota</taxon>
        <taxon>Actinomycetes</taxon>
        <taxon>Propionibacteriales</taxon>
        <taxon>Actinopolymorphaceae</taxon>
        <taxon>Actinopolymorpha</taxon>
    </lineage>
</organism>
<dbReference type="EMBL" id="LT629732">
    <property type="protein sequence ID" value="SDR91628.1"/>
    <property type="molecule type" value="Genomic_DNA"/>
</dbReference>
<accession>A0A1H1MYF3</accession>
<gene>
    <name evidence="2" type="ORF">SAMN04489717_1015</name>
</gene>
<evidence type="ECO:0000256" key="1">
    <source>
        <dbReference type="SAM" id="MobiDB-lite"/>
    </source>
</evidence>
<feature type="region of interest" description="Disordered" evidence="1">
    <location>
        <begin position="42"/>
        <end position="86"/>
    </location>
</feature>
<evidence type="ECO:0000313" key="3">
    <source>
        <dbReference type="Proteomes" id="UP000198983"/>
    </source>
</evidence>
<evidence type="ECO:0008006" key="4">
    <source>
        <dbReference type="Google" id="ProtNLM"/>
    </source>
</evidence>